<dbReference type="GeneID" id="54547799"/>
<feature type="compositionally biased region" description="Polar residues" evidence="1">
    <location>
        <begin position="320"/>
        <end position="339"/>
    </location>
</feature>
<evidence type="ECO:0000256" key="1">
    <source>
        <dbReference type="SAM" id="MobiDB-lite"/>
    </source>
</evidence>
<gene>
    <name evidence="2" type="ORF">EI97DRAFT_313288</name>
</gene>
<evidence type="ECO:0000313" key="2">
    <source>
        <dbReference type="EMBL" id="KAF2277214.1"/>
    </source>
</evidence>
<dbReference type="AlphaFoldDB" id="A0A6A6JLU2"/>
<accession>A0A6A6JLU2</accession>
<dbReference type="Proteomes" id="UP000800097">
    <property type="component" value="Unassembled WGS sequence"/>
</dbReference>
<reference evidence="2" key="1">
    <citation type="journal article" date="2020" name="Stud. Mycol.">
        <title>101 Dothideomycetes genomes: a test case for predicting lifestyles and emergence of pathogens.</title>
        <authorList>
            <person name="Haridas S."/>
            <person name="Albert R."/>
            <person name="Binder M."/>
            <person name="Bloem J."/>
            <person name="Labutti K."/>
            <person name="Salamov A."/>
            <person name="Andreopoulos B."/>
            <person name="Baker S."/>
            <person name="Barry K."/>
            <person name="Bills G."/>
            <person name="Bluhm B."/>
            <person name="Cannon C."/>
            <person name="Castanera R."/>
            <person name="Culley D."/>
            <person name="Daum C."/>
            <person name="Ezra D."/>
            <person name="Gonzalez J."/>
            <person name="Henrissat B."/>
            <person name="Kuo A."/>
            <person name="Liang C."/>
            <person name="Lipzen A."/>
            <person name="Lutzoni F."/>
            <person name="Magnuson J."/>
            <person name="Mondo S."/>
            <person name="Nolan M."/>
            <person name="Ohm R."/>
            <person name="Pangilinan J."/>
            <person name="Park H.-J."/>
            <person name="Ramirez L."/>
            <person name="Alfaro M."/>
            <person name="Sun H."/>
            <person name="Tritt A."/>
            <person name="Yoshinaga Y."/>
            <person name="Zwiers L.-H."/>
            <person name="Turgeon B."/>
            <person name="Goodwin S."/>
            <person name="Spatafora J."/>
            <person name="Crous P."/>
            <person name="Grigoriev I."/>
        </authorList>
    </citation>
    <scope>NUCLEOTIDE SEQUENCE</scope>
    <source>
        <strain evidence="2">CBS 379.55</strain>
    </source>
</reference>
<dbReference type="RefSeq" id="XP_033654753.1">
    <property type="nucleotide sequence ID" value="XM_033794624.1"/>
</dbReference>
<keyword evidence="3" id="KW-1185">Reference proteome</keyword>
<feature type="region of interest" description="Disordered" evidence="1">
    <location>
        <begin position="292"/>
        <end position="409"/>
    </location>
</feature>
<feature type="compositionally biased region" description="Polar residues" evidence="1">
    <location>
        <begin position="353"/>
        <end position="369"/>
    </location>
</feature>
<dbReference type="OrthoDB" id="3786931at2759"/>
<evidence type="ECO:0000313" key="3">
    <source>
        <dbReference type="Proteomes" id="UP000800097"/>
    </source>
</evidence>
<dbReference type="EMBL" id="ML986491">
    <property type="protein sequence ID" value="KAF2277214.1"/>
    <property type="molecule type" value="Genomic_DNA"/>
</dbReference>
<proteinExistence type="predicted"/>
<name>A0A6A6JLU2_WESOR</name>
<organism evidence="2 3">
    <name type="scientific">Westerdykella ornata</name>
    <dbReference type="NCBI Taxonomy" id="318751"/>
    <lineage>
        <taxon>Eukaryota</taxon>
        <taxon>Fungi</taxon>
        <taxon>Dikarya</taxon>
        <taxon>Ascomycota</taxon>
        <taxon>Pezizomycotina</taxon>
        <taxon>Dothideomycetes</taxon>
        <taxon>Pleosporomycetidae</taxon>
        <taxon>Pleosporales</taxon>
        <taxon>Sporormiaceae</taxon>
        <taxon>Westerdykella</taxon>
    </lineage>
</organism>
<sequence>MAPAGLARLYAHLPSSPTSRNITYRDLHNHDIKCLASILRDYPIRPDSASSYWVTTKDAIKDLPSHLRSSSLSRLSTSETKDGKTKDGKLCAGHAGLNASLIHSLFFAFRSEIDHGLGAFLYPIFIFAGLPHAQELRFRQIEPISQMWRSDFDIADHTLPGREPLVPTEQLDGGRRVPKWRRQENGCVACILSRLGSDKDVLFALMAGMVGCYSSRVVGKKTSDIKSKRVRFVRYWLKKFGREGEKMAEEAWECGKELRRVRRAWREYARRSGQKGFYGQGSGGLVGMSGSPIHDRSSTQTAAGLHTPTPDDRLPRTGLTAETPQMHTGQSPQHPSSQPGIIAHHPQYRLSPLTPSVHSDTASIPSTTAADVGHTPTFGLNLPRPPLGSRYDSQKQETYPQTQAHPDGLRGMYRAHAPAPLNIRQQRPQGPTSVARDSIYAGFRVDGGGYDSPPGSPLGTPVVPAGPLGVGDEGGNEEGRGRGTMWSDLY</sequence>
<feature type="region of interest" description="Disordered" evidence="1">
    <location>
        <begin position="446"/>
        <end position="490"/>
    </location>
</feature>
<protein>
    <submittedName>
        <fullName evidence="2">Uncharacterized protein</fullName>
    </submittedName>
</protein>